<dbReference type="EMBL" id="QGKV02000832">
    <property type="protein sequence ID" value="KAF3549783.1"/>
    <property type="molecule type" value="Genomic_DNA"/>
</dbReference>
<sequence>MISLREKILRWKSRNASPPRSSRDFRQRAHVLHQLRKVARLLLFINSSPPSYIFTGFFSQPKPANLIAKMTNDNNTPIDTTNVIQTPLNAAATDTTGMTTAANNTA</sequence>
<dbReference type="Proteomes" id="UP000266723">
    <property type="component" value="Unassembled WGS sequence"/>
</dbReference>
<keyword evidence="2" id="KW-1185">Reference proteome</keyword>
<name>A0ABQ7CEQ1_BRACR</name>
<evidence type="ECO:0000313" key="2">
    <source>
        <dbReference type="Proteomes" id="UP000266723"/>
    </source>
</evidence>
<organism evidence="1 2">
    <name type="scientific">Brassica cretica</name>
    <name type="common">Mustard</name>
    <dbReference type="NCBI Taxonomy" id="69181"/>
    <lineage>
        <taxon>Eukaryota</taxon>
        <taxon>Viridiplantae</taxon>
        <taxon>Streptophyta</taxon>
        <taxon>Embryophyta</taxon>
        <taxon>Tracheophyta</taxon>
        <taxon>Spermatophyta</taxon>
        <taxon>Magnoliopsida</taxon>
        <taxon>eudicotyledons</taxon>
        <taxon>Gunneridae</taxon>
        <taxon>Pentapetalae</taxon>
        <taxon>rosids</taxon>
        <taxon>malvids</taxon>
        <taxon>Brassicales</taxon>
        <taxon>Brassicaceae</taxon>
        <taxon>Brassiceae</taxon>
        <taxon>Brassica</taxon>
    </lineage>
</organism>
<gene>
    <name evidence="1" type="ORF">DY000_02005404</name>
</gene>
<evidence type="ECO:0000313" key="1">
    <source>
        <dbReference type="EMBL" id="KAF3549783.1"/>
    </source>
</evidence>
<comment type="caution">
    <text evidence="1">The sequence shown here is derived from an EMBL/GenBank/DDBJ whole genome shotgun (WGS) entry which is preliminary data.</text>
</comment>
<protein>
    <submittedName>
        <fullName evidence="1">Uncharacterized protein</fullName>
    </submittedName>
</protein>
<proteinExistence type="predicted"/>
<accession>A0ABQ7CEQ1</accession>
<reference evidence="1 2" key="1">
    <citation type="journal article" date="2020" name="BMC Genomics">
        <title>Intraspecific diversification of the crop wild relative Brassica cretica Lam. using demographic model selection.</title>
        <authorList>
            <person name="Kioukis A."/>
            <person name="Michalopoulou V.A."/>
            <person name="Briers L."/>
            <person name="Pirintsos S."/>
            <person name="Studholme D.J."/>
            <person name="Pavlidis P."/>
            <person name="Sarris P.F."/>
        </authorList>
    </citation>
    <scope>NUCLEOTIDE SEQUENCE [LARGE SCALE GENOMIC DNA]</scope>
    <source>
        <strain evidence="2">cv. PFS-1207/04</strain>
    </source>
</reference>